<dbReference type="RefSeq" id="WP_133356867.1">
    <property type="nucleotide sequence ID" value="NZ_JAVIDL010000049.1"/>
</dbReference>
<protein>
    <recommendedName>
        <fullName evidence="3">Transposase DDE domain-containing protein</fullName>
    </recommendedName>
</protein>
<dbReference type="EMBL" id="JAVIDL010000049">
    <property type="protein sequence ID" value="MDQ8937110.1"/>
    <property type="molecule type" value="Genomic_DNA"/>
</dbReference>
<evidence type="ECO:0000313" key="1">
    <source>
        <dbReference type="EMBL" id="MDQ8937110.1"/>
    </source>
</evidence>
<gene>
    <name evidence="1" type="ORF">RFH47_15420</name>
</gene>
<evidence type="ECO:0008006" key="3">
    <source>
        <dbReference type="Google" id="ProtNLM"/>
    </source>
</evidence>
<dbReference type="Proteomes" id="UP001243844">
    <property type="component" value="Unassembled WGS sequence"/>
</dbReference>
<evidence type="ECO:0000313" key="2">
    <source>
        <dbReference type="Proteomes" id="UP001243844"/>
    </source>
</evidence>
<organism evidence="1 2">
    <name type="scientific">Acinetobacter rudis</name>
    <dbReference type="NCBI Taxonomy" id="632955"/>
    <lineage>
        <taxon>Bacteria</taxon>
        <taxon>Pseudomonadati</taxon>
        <taxon>Pseudomonadota</taxon>
        <taxon>Gammaproteobacteria</taxon>
        <taxon>Moraxellales</taxon>
        <taxon>Moraxellaceae</taxon>
        <taxon>Acinetobacter</taxon>
    </lineage>
</organism>
<name>A0AAW8JDF8_9GAMM</name>
<reference evidence="1" key="1">
    <citation type="submission" date="2023-08" db="EMBL/GenBank/DDBJ databases">
        <title>Emergence of clinically-relevant ST2 carbapenem-resistant Acinetobacter baumannii strains in hospital sewages in Zhejiang, East of China.</title>
        <authorList>
            <person name="Kaichao C."/>
            <person name="Zhang R."/>
        </authorList>
    </citation>
    <scope>NUCLEOTIDE SEQUENCE</scope>
    <source>
        <strain evidence="1">M-RB-37</strain>
    </source>
</reference>
<dbReference type="AlphaFoldDB" id="A0AAW8JDF8"/>
<comment type="caution">
    <text evidence="1">The sequence shown here is derived from an EMBL/GenBank/DDBJ whole genome shotgun (WGS) entry which is preliminary data.</text>
</comment>
<accession>A0AAW8JDF8</accession>
<proteinExistence type="predicted"/>
<sequence length="68" mass="7870">MVLESRSCGTKTQPKFVLNLVVMTVGHKLSERFEIRFLCYAKRMSQVDNCENVPIRSIGVRRLRETPT</sequence>